<dbReference type="SUPFAM" id="SSF51735">
    <property type="entry name" value="NAD(P)-binding Rossmann-fold domains"/>
    <property type="match status" value="1"/>
</dbReference>
<dbReference type="InterPro" id="IPR036291">
    <property type="entry name" value="NAD(P)-bd_dom_sf"/>
</dbReference>
<protein>
    <submittedName>
        <fullName evidence="2">NADPH:quinone reductase-like Zn-dependent oxidoreductase</fullName>
    </submittedName>
</protein>
<evidence type="ECO:0000313" key="2">
    <source>
        <dbReference type="EMBL" id="MDP9902476.1"/>
    </source>
</evidence>
<dbReference type="InterPro" id="IPR013149">
    <property type="entry name" value="ADH-like_C"/>
</dbReference>
<dbReference type="Gene3D" id="3.40.50.720">
    <property type="entry name" value="NAD(P)-binding Rossmann-like Domain"/>
    <property type="match status" value="1"/>
</dbReference>
<dbReference type="PANTHER" id="PTHR43677:SF4">
    <property type="entry name" value="QUINONE OXIDOREDUCTASE-LIKE PROTEIN 2"/>
    <property type="match status" value="1"/>
</dbReference>
<dbReference type="Pfam" id="PF00107">
    <property type="entry name" value="ADH_zinc_N"/>
    <property type="match status" value="1"/>
</dbReference>
<evidence type="ECO:0000313" key="3">
    <source>
        <dbReference type="Proteomes" id="UP001226867"/>
    </source>
</evidence>
<name>A0ABT9SFD2_9BURK</name>
<comment type="caution">
    <text evidence="2">The sequence shown here is derived from an EMBL/GenBank/DDBJ whole genome shotgun (WGS) entry which is preliminary data.</text>
</comment>
<organism evidence="2 3">
    <name type="scientific">Variovorax ginsengisoli</name>
    <dbReference type="NCBI Taxonomy" id="363844"/>
    <lineage>
        <taxon>Bacteria</taxon>
        <taxon>Pseudomonadati</taxon>
        <taxon>Pseudomonadota</taxon>
        <taxon>Betaproteobacteria</taxon>
        <taxon>Burkholderiales</taxon>
        <taxon>Comamonadaceae</taxon>
        <taxon>Variovorax</taxon>
    </lineage>
</organism>
<feature type="domain" description="Alcohol dehydrogenase-like C-terminal" evidence="1">
    <location>
        <begin position="47"/>
        <end position="166"/>
    </location>
</feature>
<dbReference type="EMBL" id="JAUSRO010000018">
    <property type="protein sequence ID" value="MDP9902476.1"/>
    <property type="molecule type" value="Genomic_DNA"/>
</dbReference>
<accession>A0ABT9SFD2</accession>
<gene>
    <name evidence="2" type="ORF">J2W36_004753</name>
</gene>
<dbReference type="Proteomes" id="UP001226867">
    <property type="component" value="Unassembled WGS sequence"/>
</dbReference>
<dbReference type="InterPro" id="IPR051397">
    <property type="entry name" value="Zn-ADH-like_protein"/>
</dbReference>
<dbReference type="RefSeq" id="WP_307692213.1">
    <property type="nucleotide sequence ID" value="NZ_JAUSRO010000018.1"/>
</dbReference>
<evidence type="ECO:0000259" key="1">
    <source>
        <dbReference type="Pfam" id="PF00107"/>
    </source>
</evidence>
<proteinExistence type="predicted"/>
<sequence>MSGTTGMPTSAPPAALARDWPAAWFALHHRAKLQAGESVLVLDAASPIGTACIQLAKAAQAHVVALTRTRSQFDAVRRAGADDVVSLQESQWVDIVREHGGADVIAGIADADLLKRSMRALARHGRLLAMAPPDALAAELPVKPLLLRSGTLQGAFWSPDHAFRMAEPIMAALTALWAQGAIRLDTAGPGIDPAHPHMPGTPRT</sequence>
<reference evidence="2 3" key="1">
    <citation type="submission" date="2023-07" db="EMBL/GenBank/DDBJ databases">
        <title>Sorghum-associated microbial communities from plants grown in Nebraska, USA.</title>
        <authorList>
            <person name="Schachtman D."/>
        </authorList>
    </citation>
    <scope>NUCLEOTIDE SEQUENCE [LARGE SCALE GENOMIC DNA]</scope>
    <source>
        <strain evidence="2 3">DS1607</strain>
    </source>
</reference>
<dbReference type="PANTHER" id="PTHR43677">
    <property type="entry name" value="SHORT-CHAIN DEHYDROGENASE/REDUCTASE"/>
    <property type="match status" value="1"/>
</dbReference>
<keyword evidence="3" id="KW-1185">Reference proteome</keyword>